<keyword evidence="6 9" id="KW-0648">Protein biosynthesis</keyword>
<dbReference type="GO" id="GO:0016740">
    <property type="term" value="F:transferase activity"/>
    <property type="evidence" value="ECO:0007669"/>
    <property type="project" value="UniProtKB-ARBA"/>
</dbReference>
<feature type="domain" description="Aminoacyl-transfer RNA synthetases class-II family profile" evidence="11">
    <location>
        <begin position="1"/>
        <end position="347"/>
    </location>
</feature>
<dbReference type="NCBIfam" id="NF009085">
    <property type="entry name" value="PRK12420.1"/>
    <property type="match status" value="1"/>
</dbReference>
<comment type="subcellular location">
    <subcellularLocation>
        <location evidence="9">Cytoplasm</location>
    </subcellularLocation>
</comment>
<keyword evidence="5 9" id="KW-0067">ATP-binding</keyword>
<dbReference type="InterPro" id="IPR041715">
    <property type="entry name" value="HisRS-like_core"/>
</dbReference>
<feature type="binding site" evidence="10">
    <location>
        <begin position="83"/>
        <end position="85"/>
    </location>
    <ligand>
        <name>L-histidine</name>
        <dbReference type="ChEBI" id="CHEBI:57595"/>
    </ligand>
</feature>
<dbReference type="CDD" id="cd00859">
    <property type="entry name" value="HisRS_anticodon"/>
    <property type="match status" value="1"/>
</dbReference>
<comment type="similarity">
    <text evidence="1 9">Belongs to the class-II aminoacyl-tRNA synthetase family.</text>
</comment>
<evidence type="ECO:0000256" key="3">
    <source>
        <dbReference type="ARBA" id="ARBA00022598"/>
    </source>
</evidence>
<evidence type="ECO:0000256" key="2">
    <source>
        <dbReference type="ARBA" id="ARBA00022490"/>
    </source>
</evidence>
<dbReference type="GO" id="GO:0140096">
    <property type="term" value="F:catalytic activity, acting on a protein"/>
    <property type="evidence" value="ECO:0007669"/>
    <property type="project" value="UniProtKB-ARBA"/>
</dbReference>
<dbReference type="PIRSF" id="PIRSF001549">
    <property type="entry name" value="His-tRNA_synth"/>
    <property type="match status" value="1"/>
</dbReference>
<name>A0A2P7UFU1_9BACL</name>
<evidence type="ECO:0000256" key="5">
    <source>
        <dbReference type="ARBA" id="ARBA00022840"/>
    </source>
</evidence>
<dbReference type="SUPFAM" id="SSF55681">
    <property type="entry name" value="Class II aaRS and biotin synthetases"/>
    <property type="match status" value="1"/>
</dbReference>
<dbReference type="OrthoDB" id="9800814at2"/>
<dbReference type="SUPFAM" id="SSF52954">
    <property type="entry name" value="Class II aaRS ABD-related"/>
    <property type="match status" value="1"/>
</dbReference>
<comment type="caution">
    <text evidence="12">The sequence shown here is derived from an EMBL/GenBank/DDBJ whole genome shotgun (WGS) entry which is preliminary data.</text>
</comment>
<feature type="binding site" evidence="10">
    <location>
        <position position="112"/>
    </location>
    <ligand>
        <name>L-histidine</name>
        <dbReference type="ChEBI" id="CHEBI:57595"/>
    </ligand>
</feature>
<organism evidence="12 13">
    <name type="scientific">Brevibacillus fortis</name>
    <dbReference type="NCBI Taxonomy" id="2126352"/>
    <lineage>
        <taxon>Bacteria</taxon>
        <taxon>Bacillati</taxon>
        <taxon>Bacillota</taxon>
        <taxon>Bacilli</taxon>
        <taxon>Bacillales</taxon>
        <taxon>Paenibacillaceae</taxon>
        <taxon>Brevibacillus</taxon>
    </lineage>
</organism>
<evidence type="ECO:0000256" key="9">
    <source>
        <dbReference type="HAMAP-Rule" id="MF_00127"/>
    </source>
</evidence>
<feature type="binding site" evidence="10">
    <location>
        <position position="126"/>
    </location>
    <ligand>
        <name>L-histidine</name>
        <dbReference type="ChEBI" id="CHEBI:57595"/>
    </ligand>
</feature>
<dbReference type="NCBIfam" id="TIGR00442">
    <property type="entry name" value="hisS"/>
    <property type="match status" value="1"/>
</dbReference>
<evidence type="ECO:0000256" key="10">
    <source>
        <dbReference type="PIRSR" id="PIRSR001549-1"/>
    </source>
</evidence>
<dbReference type="InterPro" id="IPR004516">
    <property type="entry name" value="HisRS/HisZ"/>
</dbReference>
<feature type="binding site" evidence="10">
    <location>
        <position position="271"/>
    </location>
    <ligand>
        <name>L-histidine</name>
        <dbReference type="ChEBI" id="CHEBI:57595"/>
    </ligand>
</feature>
<dbReference type="Gene3D" id="3.40.50.800">
    <property type="entry name" value="Anticodon-binding domain"/>
    <property type="match status" value="1"/>
</dbReference>
<accession>A0A2P7UFU1</accession>
<dbReference type="InterPro" id="IPR036621">
    <property type="entry name" value="Anticodon-bd_dom_sf"/>
</dbReference>
<dbReference type="InterPro" id="IPR045864">
    <property type="entry name" value="aa-tRNA-synth_II/BPL/LPL"/>
</dbReference>
<gene>
    <name evidence="9" type="primary">hisS</name>
    <name evidence="12" type="ORF">C7R93_29380</name>
</gene>
<dbReference type="PANTHER" id="PTHR11476">
    <property type="entry name" value="HISTIDYL-TRNA SYNTHETASE"/>
    <property type="match status" value="1"/>
</dbReference>
<keyword evidence="3 9" id="KW-0436">Ligase</keyword>
<keyword evidence="13" id="KW-1185">Reference proteome</keyword>
<dbReference type="Proteomes" id="UP000240419">
    <property type="component" value="Unassembled WGS sequence"/>
</dbReference>
<keyword evidence="7 9" id="KW-0030">Aminoacyl-tRNA synthetase</keyword>
<dbReference type="EC" id="6.1.1.21" evidence="9"/>
<reference evidence="12 13" key="1">
    <citation type="submission" date="2018-03" db="EMBL/GenBank/DDBJ databases">
        <title>Brevisbacillus phylogenomics.</title>
        <authorList>
            <person name="Dunlap C."/>
        </authorList>
    </citation>
    <scope>NUCLEOTIDE SEQUENCE [LARGE SCALE GENOMIC DNA]</scope>
    <source>
        <strain evidence="12 13">NRRL NRS-1210</strain>
    </source>
</reference>
<dbReference type="InterPro" id="IPR006195">
    <property type="entry name" value="aa-tRNA-synth_II"/>
</dbReference>
<dbReference type="InterPro" id="IPR033656">
    <property type="entry name" value="HisRS_anticodon"/>
</dbReference>
<comment type="subunit">
    <text evidence="9">Homodimer.</text>
</comment>
<evidence type="ECO:0000256" key="7">
    <source>
        <dbReference type="ARBA" id="ARBA00023146"/>
    </source>
</evidence>
<dbReference type="PANTHER" id="PTHR11476:SF7">
    <property type="entry name" value="HISTIDINE--TRNA LIGASE"/>
    <property type="match status" value="1"/>
</dbReference>
<dbReference type="Gene3D" id="3.30.930.10">
    <property type="entry name" value="Bira Bifunctional Protein, Domain 2"/>
    <property type="match status" value="1"/>
</dbReference>
<dbReference type="HAMAP" id="MF_00127">
    <property type="entry name" value="His_tRNA_synth"/>
    <property type="match status" value="1"/>
</dbReference>
<dbReference type="GO" id="GO:0005737">
    <property type="term" value="C:cytoplasm"/>
    <property type="evidence" value="ECO:0007669"/>
    <property type="project" value="UniProtKB-SubCell"/>
</dbReference>
<sequence>MENEVLKTVKGTKDFMPQEQMQRNWIRRTLEAVFETYGCKPLETPMLQHYELLASKYGGGDEILKEVYRLNDQGDRELGLRYDLTVPLTKVVGMNPEMRMPFKRYEIGKVFRDGPVKTGRLREFIQCDVDIVGTTSVLAEAELLSMAFEAFKRLGLDVYIEVNNRKLLTGVLQELGVPALRAGDVMLSLDKLEKIGVDGVRDDLRERNVEESLVLAITSFLQEGVNTLDLLAERFTSPLVQEGIRELRDMLAYVKGAGVNGDLRFSPFLARGLGIYTGIVYEIFLQDGSITSSIGSGGRYDQIIGRLLDDGREYPAVGISFGLDVILAALANRNTQEQEAADVLVIPLGTEASSLGLANRLRESGVRVELELTGRRLKKALDYANKEGVAFALIYGENEVNSGQVVVRDMREGTEQPVPLELVEKWLSDKLAGGKEER</sequence>
<dbReference type="AlphaFoldDB" id="A0A2P7UFU1"/>
<dbReference type="PROSITE" id="PS50862">
    <property type="entry name" value="AA_TRNA_LIGASE_II"/>
    <property type="match status" value="1"/>
</dbReference>
<comment type="catalytic activity">
    <reaction evidence="8 9">
        <text>tRNA(His) + L-histidine + ATP = L-histidyl-tRNA(His) + AMP + diphosphate + H(+)</text>
        <dbReference type="Rhea" id="RHEA:17313"/>
        <dbReference type="Rhea" id="RHEA-COMP:9665"/>
        <dbReference type="Rhea" id="RHEA-COMP:9689"/>
        <dbReference type="ChEBI" id="CHEBI:15378"/>
        <dbReference type="ChEBI" id="CHEBI:30616"/>
        <dbReference type="ChEBI" id="CHEBI:33019"/>
        <dbReference type="ChEBI" id="CHEBI:57595"/>
        <dbReference type="ChEBI" id="CHEBI:78442"/>
        <dbReference type="ChEBI" id="CHEBI:78527"/>
        <dbReference type="ChEBI" id="CHEBI:456215"/>
        <dbReference type="EC" id="6.1.1.21"/>
    </reaction>
</comment>
<dbReference type="CDD" id="cd00773">
    <property type="entry name" value="HisRS-like_core"/>
    <property type="match status" value="1"/>
</dbReference>
<dbReference type="Pfam" id="PF13393">
    <property type="entry name" value="tRNA-synt_His"/>
    <property type="match status" value="1"/>
</dbReference>
<dbReference type="GO" id="GO:0006427">
    <property type="term" value="P:histidyl-tRNA aminoacylation"/>
    <property type="evidence" value="ECO:0007669"/>
    <property type="project" value="UniProtKB-UniRule"/>
</dbReference>
<evidence type="ECO:0000256" key="8">
    <source>
        <dbReference type="ARBA" id="ARBA00047639"/>
    </source>
</evidence>
<dbReference type="InterPro" id="IPR015807">
    <property type="entry name" value="His-tRNA-ligase"/>
</dbReference>
<evidence type="ECO:0000256" key="1">
    <source>
        <dbReference type="ARBA" id="ARBA00008226"/>
    </source>
</evidence>
<dbReference type="RefSeq" id="WP_106842112.1">
    <property type="nucleotide sequence ID" value="NZ_JBCNIW010000014.1"/>
</dbReference>
<evidence type="ECO:0000313" key="12">
    <source>
        <dbReference type="EMBL" id="PSJ85723.1"/>
    </source>
</evidence>
<evidence type="ECO:0000313" key="13">
    <source>
        <dbReference type="Proteomes" id="UP000240419"/>
    </source>
</evidence>
<proteinExistence type="inferred from homology"/>
<dbReference type="GO" id="GO:0004821">
    <property type="term" value="F:histidine-tRNA ligase activity"/>
    <property type="evidence" value="ECO:0007669"/>
    <property type="project" value="UniProtKB-UniRule"/>
</dbReference>
<dbReference type="EMBL" id="PXZM01000068">
    <property type="protein sequence ID" value="PSJ85723.1"/>
    <property type="molecule type" value="Genomic_DNA"/>
</dbReference>
<evidence type="ECO:0000256" key="4">
    <source>
        <dbReference type="ARBA" id="ARBA00022741"/>
    </source>
</evidence>
<feature type="binding site" evidence="10">
    <location>
        <position position="130"/>
    </location>
    <ligand>
        <name>L-histidine</name>
        <dbReference type="ChEBI" id="CHEBI:57595"/>
    </ligand>
</feature>
<dbReference type="InterPro" id="IPR004154">
    <property type="entry name" value="Anticodon-bd"/>
</dbReference>
<evidence type="ECO:0000259" key="11">
    <source>
        <dbReference type="PROSITE" id="PS50862"/>
    </source>
</evidence>
<dbReference type="Pfam" id="PF03129">
    <property type="entry name" value="HGTP_anticodon"/>
    <property type="match status" value="1"/>
</dbReference>
<evidence type="ECO:0000256" key="6">
    <source>
        <dbReference type="ARBA" id="ARBA00022917"/>
    </source>
</evidence>
<keyword evidence="2 9" id="KW-0963">Cytoplasm</keyword>
<keyword evidence="4 9" id="KW-0547">Nucleotide-binding</keyword>
<protein>
    <recommendedName>
        <fullName evidence="9">Histidine--tRNA ligase</fullName>
        <ecNumber evidence="9">6.1.1.21</ecNumber>
    </recommendedName>
    <alternativeName>
        <fullName evidence="9">Histidyl-tRNA synthetase</fullName>
        <shortName evidence="9">HisRS</shortName>
    </alternativeName>
</protein>
<dbReference type="GO" id="GO:0005524">
    <property type="term" value="F:ATP binding"/>
    <property type="evidence" value="ECO:0007669"/>
    <property type="project" value="UniProtKB-UniRule"/>
</dbReference>